<protein>
    <recommendedName>
        <fullName evidence="4">Carboxyltransferase domain-containing protein</fullName>
    </recommendedName>
</protein>
<dbReference type="GO" id="GO:0016787">
    <property type="term" value="F:hydrolase activity"/>
    <property type="evidence" value="ECO:0007669"/>
    <property type="project" value="UniProtKB-KW"/>
</dbReference>
<reference evidence="5 6" key="1">
    <citation type="submission" date="2012-02" db="EMBL/GenBank/DDBJ databases">
        <title>Whole genome shotgun sequence of Mobilicoccus pelagius NBRC 104925.</title>
        <authorList>
            <person name="Yoshida Y."/>
            <person name="Hosoyama A."/>
            <person name="Tsuchikane K."/>
            <person name="Katsumata H."/>
            <person name="Yamazaki S."/>
            <person name="Fujita N."/>
        </authorList>
    </citation>
    <scope>NUCLEOTIDE SEQUENCE [LARGE SCALE GENOMIC DNA]</scope>
    <source>
        <strain evidence="5 6">NBRC 104925</strain>
    </source>
</reference>
<evidence type="ECO:0000256" key="3">
    <source>
        <dbReference type="ARBA" id="ARBA00022840"/>
    </source>
</evidence>
<evidence type="ECO:0000256" key="1">
    <source>
        <dbReference type="ARBA" id="ARBA00022741"/>
    </source>
</evidence>
<dbReference type="OrthoDB" id="9768696at2"/>
<keyword evidence="3" id="KW-0067">ATP-binding</keyword>
<dbReference type="GO" id="GO:0005524">
    <property type="term" value="F:ATP binding"/>
    <property type="evidence" value="ECO:0007669"/>
    <property type="project" value="UniProtKB-KW"/>
</dbReference>
<dbReference type="Gene3D" id="2.40.100.10">
    <property type="entry name" value="Cyclophilin-like"/>
    <property type="match status" value="1"/>
</dbReference>
<dbReference type="InterPro" id="IPR010016">
    <property type="entry name" value="PxpB"/>
</dbReference>
<dbReference type="EMBL" id="BAFE01000058">
    <property type="protein sequence ID" value="GAB48769.1"/>
    <property type="molecule type" value="Genomic_DNA"/>
</dbReference>
<accession>H5USR1</accession>
<dbReference type="SUPFAM" id="SSF50891">
    <property type="entry name" value="Cyclophilin-like"/>
    <property type="match status" value="1"/>
</dbReference>
<dbReference type="RefSeq" id="WP_009482667.1">
    <property type="nucleotide sequence ID" value="NZ_BAFE01000058.1"/>
</dbReference>
<dbReference type="eggNOG" id="COG2049">
    <property type="taxonomic scope" value="Bacteria"/>
</dbReference>
<proteinExistence type="predicted"/>
<comment type="caution">
    <text evidence="5">The sequence shown here is derived from an EMBL/GenBank/DDBJ whole genome shotgun (WGS) entry which is preliminary data.</text>
</comment>
<gene>
    <name evidence="5" type="ORF">MOPEL_080_00480</name>
</gene>
<dbReference type="Gene3D" id="3.30.1360.40">
    <property type="match status" value="1"/>
</dbReference>
<dbReference type="AlphaFoldDB" id="H5USR1"/>
<evidence type="ECO:0000256" key="2">
    <source>
        <dbReference type="ARBA" id="ARBA00022801"/>
    </source>
</evidence>
<evidence type="ECO:0000259" key="4">
    <source>
        <dbReference type="SMART" id="SM00796"/>
    </source>
</evidence>
<dbReference type="PANTHER" id="PTHR34698">
    <property type="entry name" value="5-OXOPROLINASE SUBUNIT B"/>
    <property type="match status" value="1"/>
</dbReference>
<evidence type="ECO:0000313" key="5">
    <source>
        <dbReference type="EMBL" id="GAB48769.1"/>
    </source>
</evidence>
<keyword evidence="1" id="KW-0547">Nucleotide-binding</keyword>
<feature type="domain" description="Carboxyltransferase" evidence="4">
    <location>
        <begin position="6"/>
        <end position="203"/>
    </location>
</feature>
<dbReference type="Proteomes" id="UP000004367">
    <property type="component" value="Unassembled WGS sequence"/>
</dbReference>
<keyword evidence="2" id="KW-0378">Hydrolase</keyword>
<dbReference type="PANTHER" id="PTHR34698:SF2">
    <property type="entry name" value="5-OXOPROLINASE SUBUNIT B"/>
    <property type="match status" value="1"/>
</dbReference>
<dbReference type="STRING" id="1089455.MOPEL_080_00480"/>
<name>H5USR1_9MICO</name>
<evidence type="ECO:0000313" key="6">
    <source>
        <dbReference type="Proteomes" id="UP000004367"/>
    </source>
</evidence>
<dbReference type="SMART" id="SM00796">
    <property type="entry name" value="AHS1"/>
    <property type="match status" value="1"/>
</dbReference>
<dbReference type="InterPro" id="IPR003833">
    <property type="entry name" value="CT_C_D"/>
</dbReference>
<keyword evidence="6" id="KW-1185">Reference proteome</keyword>
<sequence length="218" mass="22526">MSTGPLTVHRLADTGLLVELDDLDAVLALDAAVRTAQENEDARFAAVVDVLPAARTLMLTVPAGTPLGPLEAAVRGLDVDPDALDGAEAPTIEIPVVYDGPDLADVARHTGLSEAEVVAAHTGTPWRAAFGGFAPGFFYLTDGDPRLDVPRRDEPRTAVPSGAVALAGTSSAVYPRPSPGGWQLVGRTETSMWDGTRTPPALLSPGALVRFVDVGAGS</sequence>
<dbReference type="InterPro" id="IPR029000">
    <property type="entry name" value="Cyclophilin-like_dom_sf"/>
</dbReference>
<organism evidence="5 6">
    <name type="scientific">Mobilicoccus pelagius NBRC 104925</name>
    <dbReference type="NCBI Taxonomy" id="1089455"/>
    <lineage>
        <taxon>Bacteria</taxon>
        <taxon>Bacillati</taxon>
        <taxon>Actinomycetota</taxon>
        <taxon>Actinomycetes</taxon>
        <taxon>Micrococcales</taxon>
        <taxon>Dermatophilaceae</taxon>
        <taxon>Mobilicoccus</taxon>
    </lineage>
</organism>
<dbReference type="Pfam" id="PF02682">
    <property type="entry name" value="CT_C_D"/>
    <property type="match status" value="1"/>
</dbReference>